<feature type="compositionally biased region" description="Polar residues" evidence="4">
    <location>
        <begin position="59"/>
        <end position="68"/>
    </location>
</feature>
<name>A0A1B6IRG2_9HEMI</name>
<organism evidence="6">
    <name type="scientific">Homalodisca liturata</name>
    <dbReference type="NCBI Taxonomy" id="320908"/>
    <lineage>
        <taxon>Eukaryota</taxon>
        <taxon>Metazoa</taxon>
        <taxon>Ecdysozoa</taxon>
        <taxon>Arthropoda</taxon>
        <taxon>Hexapoda</taxon>
        <taxon>Insecta</taxon>
        <taxon>Pterygota</taxon>
        <taxon>Neoptera</taxon>
        <taxon>Paraneoptera</taxon>
        <taxon>Hemiptera</taxon>
        <taxon>Auchenorrhyncha</taxon>
        <taxon>Membracoidea</taxon>
        <taxon>Cicadellidae</taxon>
        <taxon>Cicadellinae</taxon>
        <taxon>Proconiini</taxon>
        <taxon>Homalodisca</taxon>
    </lineage>
</organism>
<dbReference type="PANTHER" id="PTHR12225:SF0">
    <property type="entry name" value="PROTEASOMAL UBIQUITIN RECEPTOR ADRM1"/>
    <property type="match status" value="1"/>
</dbReference>
<dbReference type="InterPro" id="IPR032368">
    <property type="entry name" value="RPN13_DEUBAD"/>
</dbReference>
<dbReference type="InterPro" id="IPR006773">
    <property type="entry name" value="Rpn13/ADRM1"/>
</dbReference>
<reference evidence="6" key="1">
    <citation type="submission" date="2015-11" db="EMBL/GenBank/DDBJ databases">
        <title>De novo transcriptome assembly of four potential Pierce s Disease insect vectors from Arizona vineyards.</title>
        <authorList>
            <person name="Tassone E.E."/>
        </authorList>
    </citation>
    <scope>NUCLEOTIDE SEQUENCE</scope>
</reference>
<sequence length="163" mass="17405">DTQTRQEVLQVTQLDWVLGVAGTPGSSAPQNVDLSSAINTETLSAVVNNPAVVEELQQHLPSTGGEASQQEHLRSTLASPQFQQAVSLFSTALQSGQLGPIVSQFEVGPEAVSAANQGNMEDFVKALQNTSINTSGSDPSQPEKRRKTEDKKKDDDDEDMALD</sequence>
<dbReference type="AlphaFoldDB" id="A0A1B6IRG2"/>
<evidence type="ECO:0000256" key="2">
    <source>
        <dbReference type="ARBA" id="ARBA00009216"/>
    </source>
</evidence>
<dbReference type="GO" id="GO:0061133">
    <property type="term" value="F:endopeptidase activator activity"/>
    <property type="evidence" value="ECO:0007669"/>
    <property type="project" value="TreeGrafter"/>
</dbReference>
<dbReference type="InterPro" id="IPR044867">
    <property type="entry name" value="DEUBAD_dom"/>
</dbReference>
<dbReference type="GO" id="GO:0070628">
    <property type="term" value="F:proteasome binding"/>
    <property type="evidence" value="ECO:0007669"/>
    <property type="project" value="TreeGrafter"/>
</dbReference>
<accession>A0A1B6IRG2</accession>
<dbReference type="GO" id="GO:0005737">
    <property type="term" value="C:cytoplasm"/>
    <property type="evidence" value="ECO:0007669"/>
    <property type="project" value="InterPro"/>
</dbReference>
<evidence type="ECO:0000256" key="4">
    <source>
        <dbReference type="SAM" id="MobiDB-lite"/>
    </source>
</evidence>
<dbReference type="Gene3D" id="1.10.2020.20">
    <property type="match status" value="1"/>
</dbReference>
<feature type="region of interest" description="Disordered" evidence="4">
    <location>
        <begin position="126"/>
        <end position="163"/>
    </location>
</feature>
<dbReference type="EMBL" id="GECU01018194">
    <property type="protein sequence ID" value="JAS89512.1"/>
    <property type="molecule type" value="Transcribed_RNA"/>
</dbReference>
<evidence type="ECO:0000313" key="6">
    <source>
        <dbReference type="EMBL" id="JAS89512.1"/>
    </source>
</evidence>
<evidence type="ECO:0000256" key="3">
    <source>
        <dbReference type="ARBA" id="ARBA00023242"/>
    </source>
</evidence>
<dbReference type="GO" id="GO:0005634">
    <property type="term" value="C:nucleus"/>
    <property type="evidence" value="ECO:0007669"/>
    <property type="project" value="UniProtKB-SubCell"/>
</dbReference>
<feature type="region of interest" description="Disordered" evidence="4">
    <location>
        <begin position="58"/>
        <end position="78"/>
    </location>
</feature>
<feature type="domain" description="DEUBAD" evidence="5">
    <location>
        <begin position="24"/>
        <end position="137"/>
    </location>
</feature>
<dbReference type="InterPro" id="IPR038108">
    <property type="entry name" value="RPN13_DEUBAD_sf"/>
</dbReference>
<dbReference type="GO" id="GO:0008541">
    <property type="term" value="C:proteasome regulatory particle, lid subcomplex"/>
    <property type="evidence" value="ECO:0007669"/>
    <property type="project" value="TreeGrafter"/>
</dbReference>
<dbReference type="PROSITE" id="PS51916">
    <property type="entry name" value="DEUBAD"/>
    <property type="match status" value="1"/>
</dbReference>
<comment type="subcellular location">
    <subcellularLocation>
        <location evidence="1">Nucleus</location>
    </subcellularLocation>
</comment>
<evidence type="ECO:0000259" key="5">
    <source>
        <dbReference type="PROSITE" id="PS51916"/>
    </source>
</evidence>
<evidence type="ECO:0000256" key="1">
    <source>
        <dbReference type="ARBA" id="ARBA00004123"/>
    </source>
</evidence>
<dbReference type="PANTHER" id="PTHR12225">
    <property type="entry name" value="ADHESION REGULATING MOLECULE 1 110 KDA CELL MEMBRANE GLYCOPROTEIN"/>
    <property type="match status" value="1"/>
</dbReference>
<protein>
    <recommendedName>
        <fullName evidence="5">DEUBAD domain-containing protein</fullName>
    </recommendedName>
</protein>
<proteinExistence type="inferred from homology"/>
<feature type="non-terminal residue" evidence="6">
    <location>
        <position position="1"/>
    </location>
</feature>
<comment type="similarity">
    <text evidence="2">Belongs to the ADRM1 family.</text>
</comment>
<gene>
    <name evidence="6" type="ORF">g.19009</name>
</gene>
<feature type="compositionally biased region" description="Basic and acidic residues" evidence="4">
    <location>
        <begin position="141"/>
        <end position="154"/>
    </location>
</feature>
<keyword evidence="3" id="KW-0539">Nucleus</keyword>
<feature type="compositionally biased region" description="Polar residues" evidence="4">
    <location>
        <begin position="127"/>
        <end position="140"/>
    </location>
</feature>
<dbReference type="Pfam" id="PF16550">
    <property type="entry name" value="RPN13_C"/>
    <property type="match status" value="1"/>
</dbReference>